<feature type="non-terminal residue" evidence="1">
    <location>
        <position position="103"/>
    </location>
</feature>
<evidence type="ECO:0000313" key="1">
    <source>
        <dbReference type="EMBL" id="JAT28266.1"/>
    </source>
</evidence>
<gene>
    <name evidence="1" type="ORF">g.51251</name>
</gene>
<proteinExistence type="predicted"/>
<name>A0A1B6LX34_9HEMI</name>
<dbReference type="AlphaFoldDB" id="A0A1B6LX34"/>
<sequence>GSFQFGGPEEITKEFVLDKPCPSTYVFYRCKLGGSCVTSKSKVSVYISSKNKDEKDECINDGIDKATKIFPGIKFSKRNRTSTAPCKPAGLPAPPTGIFSLFS</sequence>
<reference evidence="1" key="1">
    <citation type="submission" date="2015-11" db="EMBL/GenBank/DDBJ databases">
        <title>De novo transcriptome assembly of four potential Pierce s Disease insect vectors from Arizona vineyards.</title>
        <authorList>
            <person name="Tassone E.E."/>
        </authorList>
    </citation>
    <scope>NUCLEOTIDE SEQUENCE</scope>
</reference>
<feature type="non-terminal residue" evidence="1">
    <location>
        <position position="1"/>
    </location>
</feature>
<protein>
    <submittedName>
        <fullName evidence="1">Uncharacterized protein</fullName>
    </submittedName>
</protein>
<accession>A0A1B6LX34</accession>
<dbReference type="EMBL" id="GEBQ01011711">
    <property type="protein sequence ID" value="JAT28266.1"/>
    <property type="molecule type" value="Transcribed_RNA"/>
</dbReference>
<organism evidence="1">
    <name type="scientific">Graphocephala atropunctata</name>
    <dbReference type="NCBI Taxonomy" id="36148"/>
    <lineage>
        <taxon>Eukaryota</taxon>
        <taxon>Metazoa</taxon>
        <taxon>Ecdysozoa</taxon>
        <taxon>Arthropoda</taxon>
        <taxon>Hexapoda</taxon>
        <taxon>Insecta</taxon>
        <taxon>Pterygota</taxon>
        <taxon>Neoptera</taxon>
        <taxon>Paraneoptera</taxon>
        <taxon>Hemiptera</taxon>
        <taxon>Auchenorrhyncha</taxon>
        <taxon>Membracoidea</taxon>
        <taxon>Cicadellidae</taxon>
        <taxon>Cicadellinae</taxon>
        <taxon>Cicadellini</taxon>
        <taxon>Graphocephala</taxon>
    </lineage>
</organism>